<dbReference type="Pfam" id="PF12879">
    <property type="entry name" value="SICA_C"/>
    <property type="match status" value="1"/>
</dbReference>
<feature type="domain" description="Schizont-infected cell agglutination extracellular beta" evidence="2">
    <location>
        <begin position="934"/>
        <end position="1109"/>
    </location>
</feature>
<organism evidence="5 6">
    <name type="scientific">Plasmodium knowlesi (strain H)</name>
    <dbReference type="NCBI Taxonomy" id="5851"/>
    <lineage>
        <taxon>Eukaryota</taxon>
        <taxon>Sar</taxon>
        <taxon>Alveolata</taxon>
        <taxon>Apicomplexa</taxon>
        <taxon>Aconoidasida</taxon>
        <taxon>Haemosporida</taxon>
        <taxon>Plasmodiidae</taxon>
        <taxon>Plasmodium</taxon>
        <taxon>Plasmodium (Plasmodium)</taxon>
    </lineage>
</organism>
<dbReference type="Pfam" id="PF12878">
    <property type="entry name" value="SICA_beta"/>
    <property type="match status" value="7"/>
</dbReference>
<dbReference type="Pfam" id="PF12887">
    <property type="entry name" value="SICA_alpha"/>
    <property type="match status" value="1"/>
</dbReference>
<feature type="domain" description="Schizont-infected cell agglutination extracellular beta" evidence="2">
    <location>
        <begin position="726"/>
        <end position="890"/>
    </location>
</feature>
<feature type="domain" description="Schizont-infected cell agglutination extracellular beta" evidence="2">
    <location>
        <begin position="320"/>
        <end position="466"/>
    </location>
</feature>
<feature type="compositionally biased region" description="Basic residues" evidence="1">
    <location>
        <begin position="1890"/>
        <end position="1901"/>
    </location>
</feature>
<dbReference type="InterPro" id="IPR024285">
    <property type="entry name" value="SICA_extracell_b"/>
</dbReference>
<evidence type="ECO:0000256" key="1">
    <source>
        <dbReference type="SAM" id="MobiDB-lite"/>
    </source>
</evidence>
<proteinExistence type="predicted"/>
<feature type="compositionally biased region" description="Low complexity" evidence="1">
    <location>
        <begin position="215"/>
        <end position="228"/>
    </location>
</feature>
<feature type="domain" description="Schizont-infected cell agglutination extracellular beta" evidence="2">
    <location>
        <begin position="1601"/>
        <end position="1785"/>
    </location>
</feature>
<feature type="region of interest" description="Disordered" evidence="1">
    <location>
        <begin position="198"/>
        <end position="229"/>
    </location>
</feature>
<evidence type="ECO:0000259" key="2">
    <source>
        <dbReference type="Pfam" id="PF12878"/>
    </source>
</evidence>
<protein>
    <submittedName>
        <fullName evidence="5">SICAvar, type I</fullName>
    </submittedName>
</protein>
<feature type="domain" description="Schizont-infected cell agglutination extracellular alpha" evidence="4">
    <location>
        <begin position="9"/>
        <end position="197"/>
    </location>
</feature>
<evidence type="ECO:0000313" key="6">
    <source>
        <dbReference type="Proteomes" id="UP000182128"/>
    </source>
</evidence>
<reference evidence="6" key="1">
    <citation type="submission" date="2016-05" db="EMBL/GenBank/DDBJ databases">
        <authorList>
            <person name="Sharaf H."/>
        </authorList>
    </citation>
    <scope>NUCLEOTIDE SEQUENCE [LARGE SCALE GENOMIC DNA]</scope>
    <source>
        <strain evidence="6">H</strain>
    </source>
</reference>
<name>A0A1A7VJK0_PLAKH</name>
<feature type="compositionally biased region" description="Basic and acidic residues" evidence="1">
    <location>
        <begin position="200"/>
        <end position="214"/>
    </location>
</feature>
<gene>
    <name evidence="5" type="ORF">PKNA1_C2_0837800</name>
</gene>
<feature type="domain" description="Schizont-infected cell agglutination extracellular beta" evidence="2">
    <location>
        <begin position="1148"/>
        <end position="1337"/>
    </location>
</feature>
<evidence type="ECO:0000259" key="3">
    <source>
        <dbReference type="Pfam" id="PF12879"/>
    </source>
</evidence>
<dbReference type="InterPro" id="IPR024288">
    <property type="entry name" value="SICA_C"/>
</dbReference>
<dbReference type="InterPro" id="IPR024290">
    <property type="entry name" value="SICA_extracell_a"/>
</dbReference>
<feature type="region of interest" description="Disordered" evidence="1">
    <location>
        <begin position="1883"/>
        <end position="1903"/>
    </location>
</feature>
<feature type="domain" description="Schizont-infected cell agglutination extracellular beta" evidence="2">
    <location>
        <begin position="508"/>
        <end position="681"/>
    </location>
</feature>
<dbReference type="EMBL" id="CWHQ02000005">
    <property type="protein sequence ID" value="SBO22024.1"/>
    <property type="molecule type" value="Genomic_DNA"/>
</dbReference>
<accession>A0A1A7VJK0</accession>
<feature type="domain" description="Schizont-infected cell agglutination C-terminal" evidence="3">
    <location>
        <begin position="1844"/>
        <end position="1980"/>
    </location>
</feature>
<dbReference type="Proteomes" id="UP000182128">
    <property type="component" value="Unassembled WGS sequence"/>
</dbReference>
<feature type="domain" description="Schizont-infected cell agglutination extracellular beta" evidence="2">
    <location>
        <begin position="1375"/>
        <end position="1544"/>
    </location>
</feature>
<evidence type="ECO:0000259" key="4">
    <source>
        <dbReference type="Pfam" id="PF12887"/>
    </source>
</evidence>
<sequence>MVTAGGSSGLLQGWFEELLKDKDAADITSIGDDLRKNLEETWKELSEWLVRQESTEIGNFCADTVKYPGHAWKEQYMQVLCNAIAEIKYFMSGVETRRTHEGSTSDKPAAVTELTPAQAYARCVVGAVAFSTIYGDHCHMGEAIKKVEGEFEDKIRGHLKAKDGKPDRSKQLDVCKEINTTDLIVGKALLSSTIKQWTKQKRDAGGAEDGRLEDTTTPSSTPGQPSVSDVLVNDAYTMSPDTLREALSAAIQSASNGGAGTGTIDSAALTKAIMDNVEKESKENIETELWEVDGGDRMVGTGWWVLDGAKVCMEDSSNRTFCQRLECAKQHWKLTSTQAQGDFWEGHVKGKLEKLLPDTPTTTNDGTNDHCNNGGFDNANKAACKHITEFLNKMNTTQNSNGPNELSNQIINCLLLSGYVKKLKEEAKEKGFCSIDEGIKKAFTTAGNSGSVPCQWNDDDYEKCSITTNGTGPTEAVKNKVDELLKKNDQTKDPKIQETLIDFNKENKLCEWVNCAAKRSEENNSTSGHGTGQEKFWTEDVKKLWQELAGEMTEKGKTENEECNTMDGKRQGTHSEKTACKFLHAGLKQLYDPTTTASTGNDGILSTKYPSSRQAVGCFLLHAYAKHMKDKAVCDIDGGISRAFSLWQDPSSKAPATCKDNGKTCIPCKWADNAQLGECKINTNGPNGPNGSTTQTEVKKKLEKVVKDNDDKDIKDMAKEVNKMDLCQRVQCVTARWNKHDKNKKNGVPRTWDKVWKAIPDEVTTFGTALATAITTENGQFQQYCNHLHDKTGRDACLFIAAGLQNLYNTADNGDAVTASFHRTMKCVLLNAIADKMKEKLPCKEERSVTDGINEAFNKSATIKEESTGCKTNDKCFECVRYNNLSSCDIGENSKKKNVKTTVDELLKTDSNLKDESLEKAICKPCTGEGKKDFCQELNCVVDKWGERKNGSSSGTTTWSMMEEDFKAQLTNLLTHMQEKKKQDPDGKYCTVWSDSDAHGVANKKACQLVVAGLQHISKIQDEYTKDGEDKNENPYDNQEFKQVVSCLMLKAVAQKMKEQSPICYIEPGISKAFEFADAIREEHCQNDKPCIVCKWDDKTKDELDKCTIGKDNDKVEPKLNDLLQTNGTTVNNTLGDLLKTDQPEGVTLCSHLQCLASRVQALTTSNGQGQAGTTNAQSFWEKNGEVEELWKQLAQEMIRTGTNENTECNQMDDNGKTRTPTTPEKKACNYLHAGLKALYNNSPTASTAPAAPAPSPGKEKILDKNPLLRQTVGCLLLHSYAKHMKEKSTCVVDSGIEKAFKAFNDNNNANCNGGSNGKGQCVPCQWNETDYDNCTITTSDETTQTPVKDKLKTVLPDDDPTLTNTIKKINEMNNLCDYIRCAGPKWFKNKKEINASPTHTWCDFWEQDIKTTLTKMFQHMATDGQNKPTSIIISSTCQGFGDGNPDSVERKACNHITAGLKYIKKEINNGHDQLLQQAVACIALNMYADQIKQKSQEKCPIDESKIEKMFYVWNGINSPCNVVNNNGCFKCERVPSKDFNGCKLSVDSNLVDKTTNGNCNTNATDVKIKMEGLLEDKSNTNSIKSNITTTLSFITEMASSFCTQLQCAIKKKLKSNNGKTLPNVTPPSWSDINKDAEGVLTKLLEQMMQSKNQVEVNQYCKDNEDEWNKIGHKEGKTNKAACLLFASGLQHIYTHGNDQKKGPSFGQTMGCLFLKEYAKQLKDLANKKKQGNSWVHPLCDIDSGINYAFEKSNAIMNDTPPCNNGPNSCFECKWENNDYDKCNIGTDNVKTNVKPLLQSKETHMQETLENTVCPILLTDLLTPFLPLAPVSIGLSAMAYYLWKYFGPLGKGGTRFRRSPADIPGPSVQEQLLDHVQQDSSHEYQLVKERKPRSAPTRTKRSGPVNRRTIIEIHFEVLDECQKGDTQLNQKDFLELLVQEFMGSEFMEEEQVPKEDVLMEPVPMELVPIEGVPSLGSGLMV</sequence>
<evidence type="ECO:0000313" key="5">
    <source>
        <dbReference type="EMBL" id="SBO22024.1"/>
    </source>
</evidence>